<comment type="caution">
    <text evidence="2">The sequence shown here is derived from an EMBL/GenBank/DDBJ whole genome shotgun (WGS) entry which is preliminary data.</text>
</comment>
<dbReference type="AlphaFoldDB" id="A0A7X9FTG7"/>
<dbReference type="InterPro" id="IPR029052">
    <property type="entry name" value="Metallo-depent_PP-like"/>
</dbReference>
<dbReference type="InterPro" id="IPR005235">
    <property type="entry name" value="YmdB-like"/>
</dbReference>
<name>A0A7X9FTG7_9DELT</name>
<protein>
    <submittedName>
        <fullName evidence="2">YmdB family metallophosphoesterase</fullName>
    </submittedName>
</protein>
<proteinExistence type="predicted"/>
<evidence type="ECO:0000313" key="2">
    <source>
        <dbReference type="EMBL" id="NMC64037.1"/>
    </source>
</evidence>
<dbReference type="PANTHER" id="PTHR36303:SF1">
    <property type="entry name" value="2',3'-CYCLIC-NUCLEOTIDE 2'-PHOSPHODIESTERASE"/>
    <property type="match status" value="1"/>
</dbReference>
<dbReference type="GO" id="GO:0004113">
    <property type="term" value="F:2',3'-cyclic-nucleotide 3'-phosphodiesterase activity"/>
    <property type="evidence" value="ECO:0007669"/>
    <property type="project" value="TreeGrafter"/>
</dbReference>
<reference evidence="2 3" key="1">
    <citation type="journal article" date="2020" name="Biotechnol. Biofuels">
        <title>New insights from the biogas microbiome by comprehensive genome-resolved metagenomics of nearly 1600 species originating from multiple anaerobic digesters.</title>
        <authorList>
            <person name="Campanaro S."/>
            <person name="Treu L."/>
            <person name="Rodriguez-R L.M."/>
            <person name="Kovalovszki A."/>
            <person name="Ziels R.M."/>
            <person name="Maus I."/>
            <person name="Zhu X."/>
            <person name="Kougias P.G."/>
            <person name="Basile A."/>
            <person name="Luo G."/>
            <person name="Schluter A."/>
            <person name="Konstantinidis K.T."/>
            <person name="Angelidaki I."/>
        </authorList>
    </citation>
    <scope>NUCLEOTIDE SEQUENCE [LARGE SCALE GENOMIC DNA]</scope>
    <source>
        <strain evidence="2">AS27yjCOA_65</strain>
    </source>
</reference>
<dbReference type="Proteomes" id="UP000524246">
    <property type="component" value="Unassembled WGS sequence"/>
</dbReference>
<feature type="non-terminal residue" evidence="2">
    <location>
        <position position="1"/>
    </location>
</feature>
<dbReference type="Pfam" id="PF13277">
    <property type="entry name" value="YmdB"/>
    <property type="match status" value="1"/>
</dbReference>
<evidence type="ECO:0000313" key="3">
    <source>
        <dbReference type="Proteomes" id="UP000524246"/>
    </source>
</evidence>
<gene>
    <name evidence="2" type="ORF">GYA55_12815</name>
</gene>
<organism evidence="2 3">
    <name type="scientific">SAR324 cluster bacterium</name>
    <dbReference type="NCBI Taxonomy" id="2024889"/>
    <lineage>
        <taxon>Bacteria</taxon>
        <taxon>Deltaproteobacteria</taxon>
        <taxon>SAR324 cluster</taxon>
    </lineage>
</organism>
<dbReference type="Gene3D" id="3.60.21.10">
    <property type="match status" value="1"/>
</dbReference>
<evidence type="ECO:0000256" key="1">
    <source>
        <dbReference type="PIRSR" id="PIRSR004789-50"/>
    </source>
</evidence>
<dbReference type="PIRSF" id="PIRSF004789">
    <property type="entry name" value="DR1281"/>
    <property type="match status" value="1"/>
</dbReference>
<sequence>VAAIRRQCKKLRETYEVNLVIANAENTAGGVGVDADSLKSLQQAGVDVITLGDHVWSKREIISIFNKNEPEECRCIRPANYPPGTPGAGLLVIEHAPDIKVAVLNLLGRTFSPYFLDCPFRKVDELLGSLSPDVKIKILDFHCEATSEKAAMARYLDGRSSIVFGTHTHVPTADEQIFEGGTAFISDLGMCGVYDGVIGMDAQTAINRFVSGMPHSYKAASGHTRISGIVVDVDIESGKAFEIERLNIEVRI</sequence>
<dbReference type="EMBL" id="JAAZON010000587">
    <property type="protein sequence ID" value="NMC64037.1"/>
    <property type="molecule type" value="Genomic_DNA"/>
</dbReference>
<feature type="active site" description="Proton donor" evidence="1">
    <location>
        <position position="54"/>
    </location>
</feature>
<dbReference type="PANTHER" id="PTHR36303">
    <property type="entry name" value="2',3'-CYCLIC-NUCLEOTIDE 2'-PHOSPHODIESTERASE"/>
    <property type="match status" value="1"/>
</dbReference>
<accession>A0A7X9FTG7</accession>
<dbReference type="SUPFAM" id="SSF56300">
    <property type="entry name" value="Metallo-dependent phosphatases"/>
    <property type="match status" value="1"/>
</dbReference>